<name>A0A1Y2UR78_LIMRT</name>
<sequence>MLFKSQNISPIDSFLSSLTYWQKLNLQTVLILGQRNITLENARNQALTNDDDDFRFLLEQALNSPDPKM</sequence>
<evidence type="ECO:0000313" key="4">
    <source>
        <dbReference type="Proteomes" id="UP000194286"/>
    </source>
</evidence>
<reference evidence="1 3" key="2">
    <citation type="submission" date="2016-09" db="EMBL/GenBank/DDBJ databases">
        <title>Lactobacillus reuteri KLR3006, genome sequencing and assembly.</title>
        <authorList>
            <person name="Lee J.-Y."/>
            <person name="Kim E.B."/>
            <person name="Choi Y.-J."/>
        </authorList>
    </citation>
    <scope>NUCLEOTIDE SEQUENCE [LARGE SCALE GENOMIC DNA]</scope>
    <source>
        <strain evidence="1 3">KLR3006</strain>
    </source>
</reference>
<gene>
    <name evidence="2" type="ORF">BHL82_11195</name>
    <name evidence="1" type="ORF">BHL83_07470</name>
</gene>
<organism evidence="2 4">
    <name type="scientific">Limosilactobacillus reuteri</name>
    <name type="common">Lactobacillus reuteri</name>
    <dbReference type="NCBI Taxonomy" id="1598"/>
    <lineage>
        <taxon>Bacteria</taxon>
        <taxon>Bacillati</taxon>
        <taxon>Bacillota</taxon>
        <taxon>Bacilli</taxon>
        <taxon>Lactobacillales</taxon>
        <taxon>Lactobacillaceae</taxon>
        <taxon>Limosilactobacillus</taxon>
    </lineage>
</organism>
<dbReference type="RefSeq" id="WP_086135848.1">
    <property type="nucleotide sequence ID" value="NZ_JAJGUB010000068.1"/>
</dbReference>
<accession>A0A1Y2UR78</accession>
<comment type="caution">
    <text evidence="2">The sequence shown here is derived from an EMBL/GenBank/DDBJ whole genome shotgun (WGS) entry which is preliminary data.</text>
</comment>
<evidence type="ECO:0000313" key="2">
    <source>
        <dbReference type="EMBL" id="OTA86257.1"/>
    </source>
</evidence>
<dbReference type="EMBL" id="MIMU01000073">
    <property type="protein sequence ID" value="OTA86257.1"/>
    <property type="molecule type" value="Genomic_DNA"/>
</dbReference>
<reference evidence="2 4" key="1">
    <citation type="submission" date="2016-09" db="EMBL/GenBank/DDBJ databases">
        <title>Lactobacillus reuteri KLR3005, genome sequencing and assembly.</title>
        <authorList>
            <person name="Lee J.-Y."/>
            <person name="Kim E.B."/>
            <person name="Choi Y.-J."/>
        </authorList>
    </citation>
    <scope>NUCLEOTIDE SEQUENCE [LARGE SCALE GENOMIC DNA]</scope>
    <source>
        <strain evidence="2 4">KLR3005</strain>
    </source>
</reference>
<evidence type="ECO:0000313" key="1">
    <source>
        <dbReference type="EMBL" id="OTA83993.1"/>
    </source>
</evidence>
<evidence type="ECO:0000313" key="3">
    <source>
        <dbReference type="Proteomes" id="UP000194219"/>
    </source>
</evidence>
<dbReference type="Proteomes" id="UP000194286">
    <property type="component" value="Unassembled WGS sequence"/>
</dbReference>
<proteinExistence type="predicted"/>
<dbReference type="AlphaFoldDB" id="A0A1Y2UR78"/>
<dbReference type="EMBL" id="MIMV01000204">
    <property type="protein sequence ID" value="OTA83993.1"/>
    <property type="molecule type" value="Genomic_DNA"/>
</dbReference>
<protein>
    <submittedName>
        <fullName evidence="2">Uncharacterized protein</fullName>
    </submittedName>
</protein>
<dbReference type="Proteomes" id="UP000194219">
    <property type="component" value="Unassembled WGS sequence"/>
</dbReference>